<reference evidence="2" key="1">
    <citation type="journal article" date="2020" name="Stud. Mycol.">
        <title>101 Dothideomycetes genomes: a test case for predicting lifestyles and emergence of pathogens.</title>
        <authorList>
            <person name="Haridas S."/>
            <person name="Albert R."/>
            <person name="Binder M."/>
            <person name="Bloem J."/>
            <person name="Labutti K."/>
            <person name="Salamov A."/>
            <person name="Andreopoulos B."/>
            <person name="Baker S."/>
            <person name="Barry K."/>
            <person name="Bills G."/>
            <person name="Bluhm B."/>
            <person name="Cannon C."/>
            <person name="Castanera R."/>
            <person name="Culley D."/>
            <person name="Daum C."/>
            <person name="Ezra D."/>
            <person name="Gonzalez J."/>
            <person name="Henrissat B."/>
            <person name="Kuo A."/>
            <person name="Liang C."/>
            <person name="Lipzen A."/>
            <person name="Lutzoni F."/>
            <person name="Magnuson J."/>
            <person name="Mondo S."/>
            <person name="Nolan M."/>
            <person name="Ohm R."/>
            <person name="Pangilinan J."/>
            <person name="Park H.-J."/>
            <person name="Ramirez L."/>
            <person name="Alfaro M."/>
            <person name="Sun H."/>
            <person name="Tritt A."/>
            <person name="Yoshinaga Y."/>
            <person name="Zwiers L.-H."/>
            <person name="Turgeon B."/>
            <person name="Goodwin S."/>
            <person name="Spatafora J."/>
            <person name="Crous P."/>
            <person name="Grigoriev I."/>
        </authorList>
    </citation>
    <scope>NUCLEOTIDE SEQUENCE</scope>
    <source>
        <strain evidence="2">CBS 269.34</strain>
    </source>
</reference>
<evidence type="ECO:0000313" key="2">
    <source>
        <dbReference type="EMBL" id="KAF2501002.1"/>
    </source>
</evidence>
<keyword evidence="3" id="KW-1185">Reference proteome</keyword>
<organism evidence="2 3">
    <name type="scientific">Lophium mytilinum</name>
    <dbReference type="NCBI Taxonomy" id="390894"/>
    <lineage>
        <taxon>Eukaryota</taxon>
        <taxon>Fungi</taxon>
        <taxon>Dikarya</taxon>
        <taxon>Ascomycota</taxon>
        <taxon>Pezizomycotina</taxon>
        <taxon>Dothideomycetes</taxon>
        <taxon>Pleosporomycetidae</taxon>
        <taxon>Mytilinidiales</taxon>
        <taxon>Mytilinidiaceae</taxon>
        <taxon>Lophium</taxon>
    </lineage>
</organism>
<name>A0A6A6R9E2_9PEZI</name>
<protein>
    <submittedName>
        <fullName evidence="2">Uncharacterized protein</fullName>
    </submittedName>
</protein>
<evidence type="ECO:0000256" key="1">
    <source>
        <dbReference type="SAM" id="MobiDB-lite"/>
    </source>
</evidence>
<dbReference type="EMBL" id="MU004182">
    <property type="protein sequence ID" value="KAF2501002.1"/>
    <property type="molecule type" value="Genomic_DNA"/>
</dbReference>
<accession>A0A6A6R9E2</accession>
<feature type="region of interest" description="Disordered" evidence="1">
    <location>
        <begin position="58"/>
        <end position="150"/>
    </location>
</feature>
<feature type="compositionally biased region" description="Polar residues" evidence="1">
    <location>
        <begin position="140"/>
        <end position="150"/>
    </location>
</feature>
<dbReference type="AlphaFoldDB" id="A0A6A6R9E2"/>
<feature type="compositionally biased region" description="Basic and acidic residues" evidence="1">
    <location>
        <begin position="127"/>
        <end position="139"/>
    </location>
</feature>
<proteinExistence type="predicted"/>
<gene>
    <name evidence="2" type="ORF">BU16DRAFT_533731</name>
</gene>
<feature type="compositionally biased region" description="Low complexity" evidence="1">
    <location>
        <begin position="107"/>
        <end position="119"/>
    </location>
</feature>
<evidence type="ECO:0000313" key="3">
    <source>
        <dbReference type="Proteomes" id="UP000799750"/>
    </source>
</evidence>
<dbReference type="Proteomes" id="UP000799750">
    <property type="component" value="Unassembled WGS sequence"/>
</dbReference>
<sequence>MLPVKRSPEKVPVTSNATPVKAAIPIVKDPESQASIHTLLSASPKKALIMSPWKASTLPPFKLQPFQSPFATPHLPLPRSSSNVALSPPTAPTRPAKRPRDESEVLSSPPATAYASPTTPRQPPHNNDLRTRPRQEKHPTSNTHGPSTTR</sequence>